<dbReference type="SMART" id="SM01321">
    <property type="entry name" value="Y1_Tnp"/>
    <property type="match status" value="1"/>
</dbReference>
<dbReference type="InterPro" id="IPR036515">
    <property type="entry name" value="Transposase_17_sf"/>
</dbReference>
<dbReference type="InterPro" id="IPR002686">
    <property type="entry name" value="Transposase_17"/>
</dbReference>
<dbReference type="GO" id="GO:0003677">
    <property type="term" value="F:DNA binding"/>
    <property type="evidence" value="ECO:0007669"/>
    <property type="project" value="InterPro"/>
</dbReference>
<evidence type="ECO:0000259" key="1">
    <source>
        <dbReference type="SMART" id="SM01321"/>
    </source>
</evidence>
<dbReference type="SUPFAM" id="SSF143422">
    <property type="entry name" value="Transposase IS200-like"/>
    <property type="match status" value="1"/>
</dbReference>
<protein>
    <recommendedName>
        <fullName evidence="1">Transposase IS200-like domain-containing protein</fullName>
    </recommendedName>
</protein>
<gene>
    <name evidence="2" type="ORF">A3C59_05265</name>
</gene>
<comment type="caution">
    <text evidence="2">The sequence shown here is derived from an EMBL/GenBank/DDBJ whole genome shotgun (WGS) entry which is preliminary data.</text>
</comment>
<dbReference type="Pfam" id="PF01797">
    <property type="entry name" value="Y1_Tnp"/>
    <property type="match status" value="1"/>
</dbReference>
<dbReference type="PANTHER" id="PTHR34322:SF2">
    <property type="entry name" value="TRANSPOSASE IS200-LIKE DOMAIN-CONTAINING PROTEIN"/>
    <property type="match status" value="1"/>
</dbReference>
<dbReference type="Proteomes" id="UP000176902">
    <property type="component" value="Unassembled WGS sequence"/>
</dbReference>
<accession>A0A1F5JUT6</accession>
<dbReference type="STRING" id="1797768.A3C59_05265"/>
<sequence>MPSKYVVRNFTEDSTYHVFNRGVEGRDVFLDEKDYRFFETYLFIYLSPLKKVLEKFPDVPVRLHSKNLSDEVELLGYSLMPTHFHLILKQKNKNGISKLMKQIINAYTLFFNQKNKREGSLMQGRFKAMPVTEANLSNTELELKKFHSDGERNTEEVEQLKSLY</sequence>
<name>A0A1F5JUT6_9BACT</name>
<dbReference type="EMBL" id="MFCV01000027">
    <property type="protein sequence ID" value="OGE32375.1"/>
    <property type="molecule type" value="Genomic_DNA"/>
</dbReference>
<proteinExistence type="predicted"/>
<dbReference type="PANTHER" id="PTHR34322">
    <property type="entry name" value="TRANSPOSASE, Y1_TNP DOMAIN-CONTAINING"/>
    <property type="match status" value="1"/>
</dbReference>
<feature type="domain" description="Transposase IS200-like" evidence="1">
    <location>
        <begin position="11"/>
        <end position="138"/>
    </location>
</feature>
<evidence type="ECO:0000313" key="3">
    <source>
        <dbReference type="Proteomes" id="UP000176902"/>
    </source>
</evidence>
<dbReference type="Gene3D" id="3.30.70.1290">
    <property type="entry name" value="Transposase IS200-like"/>
    <property type="match status" value="1"/>
</dbReference>
<reference evidence="2 3" key="1">
    <citation type="journal article" date="2016" name="Nat. Commun.">
        <title>Thousands of microbial genomes shed light on interconnected biogeochemical processes in an aquifer system.</title>
        <authorList>
            <person name="Anantharaman K."/>
            <person name="Brown C.T."/>
            <person name="Hug L.A."/>
            <person name="Sharon I."/>
            <person name="Castelle C.J."/>
            <person name="Probst A.J."/>
            <person name="Thomas B.C."/>
            <person name="Singh A."/>
            <person name="Wilkins M.J."/>
            <person name="Karaoz U."/>
            <person name="Brodie E.L."/>
            <person name="Williams K.H."/>
            <person name="Hubbard S.S."/>
            <person name="Banfield J.F."/>
        </authorList>
    </citation>
    <scope>NUCLEOTIDE SEQUENCE [LARGE SCALE GENOMIC DNA]</scope>
</reference>
<dbReference type="GO" id="GO:0004803">
    <property type="term" value="F:transposase activity"/>
    <property type="evidence" value="ECO:0007669"/>
    <property type="project" value="InterPro"/>
</dbReference>
<evidence type="ECO:0000313" key="2">
    <source>
        <dbReference type="EMBL" id="OGE32375.1"/>
    </source>
</evidence>
<organism evidence="2 3">
    <name type="scientific">Candidatus Daviesbacteria bacterium RIFCSPHIGHO2_02_FULL_36_13</name>
    <dbReference type="NCBI Taxonomy" id="1797768"/>
    <lineage>
        <taxon>Bacteria</taxon>
        <taxon>Candidatus Daviesiibacteriota</taxon>
    </lineage>
</organism>
<dbReference type="GO" id="GO:0006313">
    <property type="term" value="P:DNA transposition"/>
    <property type="evidence" value="ECO:0007669"/>
    <property type="project" value="InterPro"/>
</dbReference>
<dbReference type="AlphaFoldDB" id="A0A1F5JUT6"/>